<dbReference type="AlphaFoldDB" id="A0A9Q3ICZ0"/>
<dbReference type="Proteomes" id="UP000765509">
    <property type="component" value="Unassembled WGS sequence"/>
</dbReference>
<name>A0A9Q3ICZ0_9BASI</name>
<sequence>MNQVLDEQHHRKRDRDCLDQDINKLFNLYHNMKPQPLGHVMDNPYQQEDIKPESILMNKERYPSNYQDGENMSYSEKEALKNLAEASSWHKFSGKGEYDPIKSLVILMDSSLMYQE</sequence>
<reference evidence="1" key="1">
    <citation type="submission" date="2021-03" db="EMBL/GenBank/DDBJ databases">
        <title>Draft genome sequence of rust myrtle Austropuccinia psidii MF-1, a brazilian biotype.</title>
        <authorList>
            <person name="Quecine M.C."/>
            <person name="Pachon D.M.R."/>
            <person name="Bonatelli M.L."/>
            <person name="Correr F.H."/>
            <person name="Franceschini L.M."/>
            <person name="Leite T.F."/>
            <person name="Margarido G.R.A."/>
            <person name="Almeida C.A."/>
            <person name="Ferrarezi J.A."/>
            <person name="Labate C.A."/>
        </authorList>
    </citation>
    <scope>NUCLEOTIDE SEQUENCE</scope>
    <source>
        <strain evidence="1">MF-1</strain>
    </source>
</reference>
<gene>
    <name evidence="1" type="ORF">O181_076633</name>
</gene>
<accession>A0A9Q3ICZ0</accession>
<comment type="caution">
    <text evidence="1">The sequence shown here is derived from an EMBL/GenBank/DDBJ whole genome shotgun (WGS) entry which is preliminary data.</text>
</comment>
<keyword evidence="2" id="KW-1185">Reference proteome</keyword>
<evidence type="ECO:0000313" key="1">
    <source>
        <dbReference type="EMBL" id="MBW0536918.1"/>
    </source>
</evidence>
<dbReference type="EMBL" id="AVOT02041551">
    <property type="protein sequence ID" value="MBW0536918.1"/>
    <property type="molecule type" value="Genomic_DNA"/>
</dbReference>
<proteinExistence type="predicted"/>
<protein>
    <submittedName>
        <fullName evidence="1">Uncharacterized protein</fullName>
    </submittedName>
</protein>
<evidence type="ECO:0000313" key="2">
    <source>
        <dbReference type="Proteomes" id="UP000765509"/>
    </source>
</evidence>
<organism evidence="1 2">
    <name type="scientific">Austropuccinia psidii MF-1</name>
    <dbReference type="NCBI Taxonomy" id="1389203"/>
    <lineage>
        <taxon>Eukaryota</taxon>
        <taxon>Fungi</taxon>
        <taxon>Dikarya</taxon>
        <taxon>Basidiomycota</taxon>
        <taxon>Pucciniomycotina</taxon>
        <taxon>Pucciniomycetes</taxon>
        <taxon>Pucciniales</taxon>
        <taxon>Sphaerophragmiaceae</taxon>
        <taxon>Austropuccinia</taxon>
    </lineage>
</organism>